<dbReference type="InterPro" id="IPR027367">
    <property type="entry name" value="Gly-zipper_YMGG"/>
</dbReference>
<comment type="subcellular location">
    <subcellularLocation>
        <location evidence="1">Cell outer membrane</location>
    </subcellularLocation>
</comment>
<proteinExistence type="predicted"/>
<dbReference type="PANTHER" id="PTHR30329:SF21">
    <property type="entry name" value="LIPOPROTEIN YIAD-RELATED"/>
    <property type="match status" value="1"/>
</dbReference>
<dbReference type="CDD" id="cd07185">
    <property type="entry name" value="OmpA_C-like"/>
    <property type="match status" value="1"/>
</dbReference>
<dbReference type="SUPFAM" id="SSF103088">
    <property type="entry name" value="OmpA-like"/>
    <property type="match status" value="1"/>
</dbReference>
<evidence type="ECO:0000313" key="8">
    <source>
        <dbReference type="Proteomes" id="UP000051298"/>
    </source>
</evidence>
<evidence type="ECO:0000313" key="7">
    <source>
        <dbReference type="EMBL" id="CUH61748.1"/>
    </source>
</evidence>
<sequence length="221" mass="22778">MRSFSKFLVLISVSAIALAGCTSGPISNEPVRNGERTKSGAAIGAILGAAAAGLTNDDDRLKSAVIGGAIGAGVGAAIGQTLDRQARDLEAQLDNPDVRIENTGSELIVTLPQDILFATDSAIVAPGLVGDLQALADNLQQYPNSVVEVQGHTDSTGTSQYNLALSARRATAVASVLYESGVDPSRVIPQGFGEEDPIATNLTEDGKALNRRVEIVIQPTA</sequence>
<dbReference type="STRING" id="266809.PM03_00705"/>
<keyword evidence="7" id="KW-0449">Lipoprotein</keyword>
<dbReference type="InterPro" id="IPR036737">
    <property type="entry name" value="OmpA-like_sf"/>
</dbReference>
<organism evidence="7 8">
    <name type="scientific">Thalassobacter stenotrophicus</name>
    <dbReference type="NCBI Taxonomy" id="266809"/>
    <lineage>
        <taxon>Bacteria</taxon>
        <taxon>Pseudomonadati</taxon>
        <taxon>Pseudomonadota</taxon>
        <taxon>Alphaproteobacteria</taxon>
        <taxon>Rhodobacterales</taxon>
        <taxon>Roseobacteraceae</taxon>
        <taxon>Thalassobacter</taxon>
    </lineage>
</organism>
<keyword evidence="3" id="KW-0998">Cell outer membrane</keyword>
<evidence type="ECO:0000256" key="3">
    <source>
        <dbReference type="ARBA" id="ARBA00023237"/>
    </source>
</evidence>
<keyword evidence="2 4" id="KW-0472">Membrane</keyword>
<feature type="chain" id="PRO_5006062192" evidence="5">
    <location>
        <begin position="20"/>
        <end position="221"/>
    </location>
</feature>
<dbReference type="Gene3D" id="3.30.1330.60">
    <property type="entry name" value="OmpA-like domain"/>
    <property type="match status" value="1"/>
</dbReference>
<dbReference type="PROSITE" id="PS01068">
    <property type="entry name" value="OMPA_1"/>
    <property type="match status" value="1"/>
</dbReference>
<evidence type="ECO:0000259" key="6">
    <source>
        <dbReference type="PROSITE" id="PS51123"/>
    </source>
</evidence>
<dbReference type="PANTHER" id="PTHR30329">
    <property type="entry name" value="STATOR ELEMENT OF FLAGELLAR MOTOR COMPLEX"/>
    <property type="match status" value="1"/>
</dbReference>
<dbReference type="GO" id="GO:0009279">
    <property type="term" value="C:cell outer membrane"/>
    <property type="evidence" value="ECO:0007669"/>
    <property type="project" value="UniProtKB-SubCell"/>
</dbReference>
<keyword evidence="5" id="KW-0732">Signal</keyword>
<dbReference type="InterPro" id="IPR006664">
    <property type="entry name" value="OMP_bac"/>
</dbReference>
<accession>A0A0P1F2C1</accession>
<dbReference type="InterPro" id="IPR050330">
    <property type="entry name" value="Bact_OuterMem_StrucFunc"/>
</dbReference>
<evidence type="ECO:0000256" key="4">
    <source>
        <dbReference type="PROSITE-ProRule" id="PRU00473"/>
    </source>
</evidence>
<protein>
    <submittedName>
        <fullName evidence="7">Inner membrane lipoprotein YiaD</fullName>
    </submittedName>
</protein>
<dbReference type="AlphaFoldDB" id="A0A0P1F2C1"/>
<dbReference type="PROSITE" id="PS51123">
    <property type="entry name" value="OMPA_2"/>
    <property type="match status" value="1"/>
</dbReference>
<gene>
    <name evidence="7" type="primary">yiaD_3</name>
    <name evidence="7" type="ORF">THS5294_03060</name>
</gene>
<dbReference type="Pfam" id="PF13441">
    <property type="entry name" value="Gly-zipper_YMGG"/>
    <property type="match status" value="1"/>
</dbReference>
<dbReference type="Proteomes" id="UP000051298">
    <property type="component" value="Unassembled WGS sequence"/>
</dbReference>
<feature type="signal peptide" evidence="5">
    <location>
        <begin position="1"/>
        <end position="19"/>
    </location>
</feature>
<dbReference type="PROSITE" id="PS51257">
    <property type="entry name" value="PROKAR_LIPOPROTEIN"/>
    <property type="match status" value="1"/>
</dbReference>
<dbReference type="eggNOG" id="COG2885">
    <property type="taxonomic scope" value="Bacteria"/>
</dbReference>
<dbReference type="InterPro" id="IPR006690">
    <property type="entry name" value="OMPA-like_CS"/>
</dbReference>
<reference evidence="7 8" key="1">
    <citation type="submission" date="2015-09" db="EMBL/GenBank/DDBJ databases">
        <authorList>
            <consortium name="Swine Surveillance"/>
        </authorList>
    </citation>
    <scope>NUCLEOTIDE SEQUENCE [LARGE SCALE GENOMIC DNA]</scope>
    <source>
        <strain evidence="7 8">CECT 5294</strain>
    </source>
</reference>
<feature type="domain" description="OmpA-like" evidence="6">
    <location>
        <begin position="104"/>
        <end position="221"/>
    </location>
</feature>
<dbReference type="RefSeq" id="WP_058124388.1">
    <property type="nucleotide sequence ID" value="NZ_CYRX01000033.1"/>
</dbReference>
<dbReference type="Pfam" id="PF00691">
    <property type="entry name" value="OmpA"/>
    <property type="match status" value="1"/>
</dbReference>
<dbReference type="PRINTS" id="PR01021">
    <property type="entry name" value="OMPADOMAIN"/>
</dbReference>
<dbReference type="InterPro" id="IPR006665">
    <property type="entry name" value="OmpA-like"/>
</dbReference>
<dbReference type="EMBL" id="CYRX01000033">
    <property type="protein sequence ID" value="CUH61748.1"/>
    <property type="molecule type" value="Genomic_DNA"/>
</dbReference>
<evidence type="ECO:0000256" key="2">
    <source>
        <dbReference type="ARBA" id="ARBA00023136"/>
    </source>
</evidence>
<name>A0A0P1F2C1_9RHOB</name>
<evidence type="ECO:0000256" key="1">
    <source>
        <dbReference type="ARBA" id="ARBA00004442"/>
    </source>
</evidence>
<evidence type="ECO:0000256" key="5">
    <source>
        <dbReference type="SAM" id="SignalP"/>
    </source>
</evidence>